<dbReference type="Gene3D" id="1.10.1280.10">
    <property type="entry name" value="Di-copper center containing domain from catechol oxidase"/>
    <property type="match status" value="2"/>
</dbReference>
<gene>
    <name evidence="11" type="ORF">CKAN_01330800</name>
</gene>
<dbReference type="PRINTS" id="PR00092">
    <property type="entry name" value="TYROSINASE"/>
</dbReference>
<feature type="domain" description="Tyrosinase copper-binding" evidence="9">
    <location>
        <begin position="832"/>
        <end position="849"/>
    </location>
</feature>
<dbReference type="InterPro" id="IPR022739">
    <property type="entry name" value="Polyphenol_oxidase_cen"/>
</dbReference>
<dbReference type="InterPro" id="IPR022740">
    <property type="entry name" value="Polyphenol_oxidase_C"/>
</dbReference>
<keyword evidence="12" id="KW-1185">Reference proteome</keyword>
<feature type="compositionally biased region" description="Low complexity" evidence="8">
    <location>
        <begin position="653"/>
        <end position="673"/>
    </location>
</feature>
<dbReference type="InterPro" id="IPR008922">
    <property type="entry name" value="Di-copper_centre_dom_sf"/>
</dbReference>
<dbReference type="EMBL" id="QPKB01000005">
    <property type="protein sequence ID" value="RWR84492.1"/>
    <property type="molecule type" value="Genomic_DNA"/>
</dbReference>
<dbReference type="GO" id="GO:0046872">
    <property type="term" value="F:metal ion binding"/>
    <property type="evidence" value="ECO:0007669"/>
    <property type="project" value="UniProtKB-KW"/>
</dbReference>
<feature type="compositionally biased region" description="Low complexity" evidence="8">
    <location>
        <begin position="38"/>
        <end position="56"/>
    </location>
</feature>
<evidence type="ECO:0000256" key="8">
    <source>
        <dbReference type="SAM" id="MobiDB-lite"/>
    </source>
</evidence>
<dbReference type="InterPro" id="IPR050316">
    <property type="entry name" value="Tyrosinase/Hemocyanin"/>
</dbReference>
<dbReference type="PANTHER" id="PTHR11474:SF76">
    <property type="entry name" value="SHKT DOMAIN-CONTAINING PROTEIN"/>
    <property type="match status" value="1"/>
</dbReference>
<keyword evidence="7" id="KW-1015">Disulfide bond</keyword>
<sequence>MTPLSFLSTTKACPLLHPRKPHHPSSSSYITPTRRFHTSCNNTSSNHNTANATNTTDTPTKRRGPGSGSGSGSPLRLDRRNVLLGLGGLYGATSVAGQHNVALGEPVVPPDLSKCHPADSGNICIGKLDCCPPYSADTPIHEWTFPDASKPMRVRRPAHLLRPNEIDKYKRAVAKLRELTEKDPSDPRGWMQQANIHCQNCSDAYYEAGYEDSHVPLQIHFCWYFLPWHRWYLHFYERILGSLIGDDSFALPYWNWDHPDGMYMPKVFVQGRSSSSLYDDNRTQSHYPPAVFDYKYSYCYPDSVPDTADEERKVKDQNLYEIDMLYRESLAVPELFMGDPKRAGERPADHIEYSSGRLEMIHNVVHNWTGKETMPYIDMGLFSTAARDPIFFSHHSNLDRMWQIYRSMRGHKTEFKDDDWLNASFLFVDENKNLVRDSLDPHKLKYTYEDTELPRVDKGVRKRQPKYEAKPGTSAPVVFGSTPRPLEATIRVLVTRDNKLRYRTENDEAVEVLIINGIQAPISDPSRFDVFLTTHSKYELDNQALGEFTGSFVKLPHHSSQKKFMLKLGITALLKDLNAEGEEKLVVSLVPRMGNVTVGGSSYHPLVYTPSPRKTHLVTMASLSFLSTTQTSPLLHPRKSHPTYIAPTRRFHTSCNSTSSNNNTPNTTNTTDTSTKRGVPGSGSGSGSPLRLDRRNVLLGLGGLYGATSLPGRENIALGAPVSPPDLSKCHLADGGTGVGNVQCCPPYSSDTATIDYEFPASSKPLRLRRPAHLLEKEEIEKYKEALAKMRELTTKDPSDPRGWMQQANVHCQYCNGAYDQVGYEGVRLQVHFSWLFLPWHRWYLHFYERILGNLIGDDSFALPYWNWDTPDGMYTPSIFVDTTSSLYDENRNLSHYPPAVLDYKYAYGDTVPSTEEAVQEVVNQNLLNLSKTYKESLTLPELFMGDPIRAGEATETDTSTSSGGLEIIHNGVHQWTGPDSVPYMDMGNFYSAGRDPIFFCHHSNVDRMWQIYRSMRGNKTEFKDDDWLNASFLFVDENKQLVKVKVKDCFNPIKLKYSYEEVELPWAELGIRKKLVKVKATAKTLSLIKVSEFGSDPKTLDKATIRVLVTRPKKSRSKTEKEDAVEVLVISGIQAPIFEPSRFDVYITTPYQGDLVSPSLGEFAGSFVKLPHHGSGKDTSATKTKKSKLKLGINNLLEDIDAEAAEKLVVSLVPRLGQITVGGVSIDLLNTGS</sequence>
<name>A0A3S3MXR4_9MAGN</name>
<feature type="region of interest" description="Disordered" evidence="8">
    <location>
        <begin position="651"/>
        <end position="692"/>
    </location>
</feature>
<dbReference type="PROSITE" id="PS00210">
    <property type="entry name" value="HEMOCYANIN_2"/>
    <property type="match status" value="1"/>
</dbReference>
<keyword evidence="4" id="KW-0883">Thioether bond</keyword>
<proteinExistence type="inferred from homology"/>
<protein>
    <submittedName>
        <fullName evidence="11">Polyphenol oxidase, chloroplastic-like protein</fullName>
    </submittedName>
</protein>
<feature type="domain" description="Tyrosinase copper-binding" evidence="9">
    <location>
        <begin position="220"/>
        <end position="237"/>
    </location>
</feature>
<evidence type="ECO:0000313" key="12">
    <source>
        <dbReference type="Proteomes" id="UP000283530"/>
    </source>
</evidence>
<dbReference type="OrthoDB" id="6132182at2759"/>
<evidence type="ECO:0000256" key="6">
    <source>
        <dbReference type="ARBA" id="ARBA00023008"/>
    </source>
</evidence>
<dbReference type="STRING" id="337451.A0A3S3MXR4"/>
<feature type="domain" description="Tyrosinase copper-binding" evidence="10">
    <location>
        <begin position="388"/>
        <end position="399"/>
    </location>
</feature>
<dbReference type="InterPro" id="IPR002227">
    <property type="entry name" value="Tyrosinase_Cu-bd"/>
</dbReference>
<evidence type="ECO:0000256" key="2">
    <source>
        <dbReference type="ARBA" id="ARBA00009928"/>
    </source>
</evidence>
<dbReference type="SUPFAM" id="SSF48056">
    <property type="entry name" value="Di-copper centre-containing domain"/>
    <property type="match status" value="2"/>
</dbReference>
<keyword evidence="5" id="KW-0560">Oxidoreductase</keyword>
<organism evidence="11 12">
    <name type="scientific">Cinnamomum micranthum f. kanehirae</name>
    <dbReference type="NCBI Taxonomy" id="337451"/>
    <lineage>
        <taxon>Eukaryota</taxon>
        <taxon>Viridiplantae</taxon>
        <taxon>Streptophyta</taxon>
        <taxon>Embryophyta</taxon>
        <taxon>Tracheophyta</taxon>
        <taxon>Spermatophyta</taxon>
        <taxon>Magnoliopsida</taxon>
        <taxon>Magnoliidae</taxon>
        <taxon>Laurales</taxon>
        <taxon>Lauraceae</taxon>
        <taxon>Cinnamomum</taxon>
    </lineage>
</organism>
<dbReference type="Pfam" id="PF00264">
    <property type="entry name" value="Tyrosinase"/>
    <property type="match status" value="2"/>
</dbReference>
<evidence type="ECO:0000259" key="10">
    <source>
        <dbReference type="PROSITE" id="PS00498"/>
    </source>
</evidence>
<comment type="similarity">
    <text evidence="2">Belongs to the tyrosinase family.</text>
</comment>
<evidence type="ECO:0000259" key="9">
    <source>
        <dbReference type="PROSITE" id="PS00497"/>
    </source>
</evidence>
<evidence type="ECO:0000256" key="3">
    <source>
        <dbReference type="ARBA" id="ARBA00022723"/>
    </source>
</evidence>
<dbReference type="Pfam" id="PF12142">
    <property type="entry name" value="PPO1_DWL"/>
    <property type="match status" value="2"/>
</dbReference>
<dbReference type="InterPro" id="IPR013788">
    <property type="entry name" value="Hemocyanin/hexamerin"/>
</dbReference>
<evidence type="ECO:0000256" key="4">
    <source>
        <dbReference type="ARBA" id="ARBA00022784"/>
    </source>
</evidence>
<dbReference type="GO" id="GO:0004097">
    <property type="term" value="F:catechol oxidase activity"/>
    <property type="evidence" value="ECO:0007669"/>
    <property type="project" value="InterPro"/>
</dbReference>
<evidence type="ECO:0000256" key="1">
    <source>
        <dbReference type="ARBA" id="ARBA00001973"/>
    </source>
</evidence>
<dbReference type="AlphaFoldDB" id="A0A3S3MXR4"/>
<comment type="cofactor">
    <cofactor evidence="1">
        <name>Cu(2+)</name>
        <dbReference type="ChEBI" id="CHEBI:29036"/>
    </cofactor>
</comment>
<evidence type="ECO:0000256" key="7">
    <source>
        <dbReference type="ARBA" id="ARBA00023157"/>
    </source>
</evidence>
<feature type="domain" description="Tyrosinase copper-binding" evidence="10">
    <location>
        <begin position="996"/>
        <end position="1007"/>
    </location>
</feature>
<dbReference type="PROSITE" id="PS00498">
    <property type="entry name" value="TYROSINASE_2"/>
    <property type="match status" value="2"/>
</dbReference>
<evidence type="ECO:0000256" key="5">
    <source>
        <dbReference type="ARBA" id="ARBA00023002"/>
    </source>
</evidence>
<accession>A0A3S3MXR4</accession>
<dbReference type="PROSITE" id="PS00497">
    <property type="entry name" value="TYROSINASE_1"/>
    <property type="match status" value="2"/>
</dbReference>
<keyword evidence="3" id="KW-0479">Metal-binding</keyword>
<feature type="region of interest" description="Disordered" evidence="8">
    <location>
        <begin position="14"/>
        <end position="77"/>
    </location>
</feature>
<evidence type="ECO:0000313" key="11">
    <source>
        <dbReference type="EMBL" id="RWR84492.1"/>
    </source>
</evidence>
<dbReference type="Pfam" id="PF12143">
    <property type="entry name" value="PPO1_KFDV"/>
    <property type="match status" value="2"/>
</dbReference>
<reference evidence="11 12" key="1">
    <citation type="journal article" date="2019" name="Nat. Plants">
        <title>Stout camphor tree genome fills gaps in understanding of flowering plant genome evolution.</title>
        <authorList>
            <person name="Chaw S.M."/>
            <person name="Liu Y.C."/>
            <person name="Wu Y.W."/>
            <person name="Wang H.Y."/>
            <person name="Lin C.I."/>
            <person name="Wu C.S."/>
            <person name="Ke H.M."/>
            <person name="Chang L.Y."/>
            <person name="Hsu C.Y."/>
            <person name="Yang H.T."/>
            <person name="Sudianto E."/>
            <person name="Hsu M.H."/>
            <person name="Wu K.P."/>
            <person name="Wang L.N."/>
            <person name="Leebens-Mack J.H."/>
            <person name="Tsai I.J."/>
        </authorList>
    </citation>
    <scope>NUCLEOTIDE SEQUENCE [LARGE SCALE GENOMIC DNA]</scope>
    <source>
        <strain evidence="12">cv. Chaw 1501</strain>
        <tissue evidence="11">Young leaves</tissue>
    </source>
</reference>
<dbReference type="Proteomes" id="UP000283530">
    <property type="component" value="Unassembled WGS sequence"/>
</dbReference>
<dbReference type="PANTHER" id="PTHR11474">
    <property type="entry name" value="TYROSINASE FAMILY MEMBER"/>
    <property type="match status" value="1"/>
</dbReference>
<comment type="caution">
    <text evidence="11">The sequence shown here is derived from an EMBL/GenBank/DDBJ whole genome shotgun (WGS) entry which is preliminary data.</text>
</comment>
<keyword evidence="6" id="KW-0186">Copper</keyword>